<dbReference type="HOGENOM" id="CLU_2130956_0_0_9"/>
<dbReference type="EMBL" id="CP003107">
    <property type="protein sequence ID" value="AET61274.1"/>
    <property type="molecule type" value="Genomic_DNA"/>
</dbReference>
<accession>G7VR15</accession>
<reference evidence="1 2" key="3">
    <citation type="journal article" date="2012" name="J. Bacteriol.">
        <title>Genome Sequence of Paenibacillus terrae HPL-003, a Xylanase-Producing Bacterium Isolated from Soil Found in Forest Residue.</title>
        <authorList>
            <person name="Shin S.H."/>
            <person name="Kim S."/>
            <person name="Kim J.Y."/>
            <person name="Song H.Y."/>
            <person name="Cho S.J."/>
            <person name="Kim D.R."/>
            <person name="Lee K.I."/>
            <person name="Lim H.K."/>
            <person name="Park N.J."/>
            <person name="Hwang I.T."/>
            <person name="Yang K.S."/>
        </authorList>
    </citation>
    <scope>NUCLEOTIDE SEQUENCE [LARGE SCALE GENOMIC DNA]</scope>
    <source>
        <strain evidence="1 2">HPL-003</strain>
    </source>
</reference>
<dbReference type="OrthoDB" id="2891040at2"/>
<dbReference type="eggNOG" id="ENOG50332U1">
    <property type="taxonomic scope" value="Bacteria"/>
</dbReference>
<reference key="2">
    <citation type="submission" date="2011-11" db="EMBL/GenBank/DDBJ databases">
        <authorList>
            <person name="Shin S.H."/>
            <person name="Kim S."/>
            <person name="Kim J.Y."/>
        </authorList>
    </citation>
    <scope>NUCLEOTIDE SEQUENCE</scope>
    <source>
        <strain>HPL-003</strain>
    </source>
</reference>
<evidence type="ECO:0000313" key="2">
    <source>
        <dbReference type="Proteomes" id="UP000005876"/>
    </source>
</evidence>
<proteinExistence type="predicted"/>
<dbReference type="AlphaFoldDB" id="G7VR15"/>
<organism evidence="1 2">
    <name type="scientific">Paenibacillus terrae (strain HPL-003)</name>
    <dbReference type="NCBI Taxonomy" id="985665"/>
    <lineage>
        <taxon>Bacteria</taxon>
        <taxon>Bacillati</taxon>
        <taxon>Bacillota</taxon>
        <taxon>Bacilli</taxon>
        <taxon>Bacillales</taxon>
        <taxon>Paenibacillaceae</taxon>
        <taxon>Paenibacillus</taxon>
    </lineage>
</organism>
<gene>
    <name evidence="1" type="ordered locus">HPL003_22750</name>
</gene>
<dbReference type="PANTHER" id="PTHR21525">
    <property type="entry name" value="MOTILE SPERM PROTEIN"/>
    <property type="match status" value="1"/>
</dbReference>
<dbReference type="RefSeq" id="WP_014281968.1">
    <property type="nucleotide sequence ID" value="NC_016641.1"/>
</dbReference>
<name>G7VR15_PAETH</name>
<dbReference type="Proteomes" id="UP000005876">
    <property type="component" value="Chromosome"/>
</dbReference>
<protein>
    <submittedName>
        <fullName evidence="1">Uncharacterized protein</fullName>
    </submittedName>
</protein>
<dbReference type="KEGG" id="pta:HPL003_22750"/>
<sequence>MLQGGSLWGGLISGGMTQLQDTISLKKGQMDNKDYMVHTSGNLTGALGVMAGIEYGAILGTSLLPGVGTVLGSVVGGLLGNSVGQTVGMQAGNVLLNNPLLSNMKQSASKVTESITGTIVDAVQTKASQE</sequence>
<evidence type="ECO:0000313" key="1">
    <source>
        <dbReference type="EMBL" id="AET61274.1"/>
    </source>
</evidence>
<reference evidence="2" key="1">
    <citation type="submission" date="2011-11" db="EMBL/GenBank/DDBJ databases">
        <title>Complete sequence of Paenibacillus terrae HPL-003.</title>
        <authorList>
            <person name="Shin S.H."/>
            <person name="Kim S."/>
            <person name="Kim J.Y."/>
        </authorList>
    </citation>
    <scope>NUCLEOTIDE SEQUENCE [LARGE SCALE GENOMIC DNA]</scope>
    <source>
        <strain evidence="2">HPL-003</strain>
    </source>
</reference>
<dbReference type="PANTHER" id="PTHR21525:SF9">
    <property type="entry name" value="CHANNEL_COLICIN DOMAIN-CONTAINING PROTEIN"/>
    <property type="match status" value="1"/>
</dbReference>
<dbReference type="STRING" id="985665.HPL003_22750"/>